<dbReference type="AlphaFoldDB" id="A0A2A6RIP8"/>
<proteinExistence type="predicted"/>
<sequence length="77" mass="8740">MIPNAALEAGVAIYVALAVALSVWLAIFIYLWRIDALARRLKQSLEQQQQQEDHERPAVPKARVTRVQAAEEETVER</sequence>
<keyword evidence="4" id="KW-1185">Reference proteome</keyword>
<protein>
    <recommendedName>
        <fullName evidence="5">CcmD family protein</fullName>
    </recommendedName>
</protein>
<evidence type="ECO:0000313" key="4">
    <source>
        <dbReference type="Proteomes" id="UP000220527"/>
    </source>
</evidence>
<dbReference type="RefSeq" id="WP_097644417.1">
    <property type="nucleotide sequence ID" value="NZ_NQWI01000053.1"/>
</dbReference>
<accession>A0A2A6RIP8</accession>
<keyword evidence="2" id="KW-0812">Transmembrane</keyword>
<gene>
    <name evidence="3" type="ORF">CJ255_12375</name>
</gene>
<reference evidence="4" key="1">
    <citation type="submission" date="2017-08" db="EMBL/GenBank/DDBJ databases">
        <authorList>
            <person name="Grouzdev D.S."/>
            <person name="Gaisin V.A."/>
            <person name="Rysina M.S."/>
            <person name="Gorlenko V.M."/>
        </authorList>
    </citation>
    <scope>NUCLEOTIDE SEQUENCE [LARGE SCALE GENOMIC DNA]</scope>
    <source>
        <strain evidence="4">Kir15-3F</strain>
    </source>
</reference>
<comment type="caution">
    <text evidence="3">The sequence shown here is derived from an EMBL/GenBank/DDBJ whole genome shotgun (WGS) entry which is preliminary data.</text>
</comment>
<dbReference type="EMBL" id="NQWI01000053">
    <property type="protein sequence ID" value="PDW02759.1"/>
    <property type="molecule type" value="Genomic_DNA"/>
</dbReference>
<name>A0A2A6RIP8_9CHLR</name>
<evidence type="ECO:0000256" key="1">
    <source>
        <dbReference type="SAM" id="MobiDB-lite"/>
    </source>
</evidence>
<evidence type="ECO:0008006" key="5">
    <source>
        <dbReference type="Google" id="ProtNLM"/>
    </source>
</evidence>
<feature type="transmembrane region" description="Helical" evidence="2">
    <location>
        <begin position="12"/>
        <end position="32"/>
    </location>
</feature>
<keyword evidence="2" id="KW-1133">Transmembrane helix</keyword>
<organism evidence="3 4">
    <name type="scientific">Candidatus Viridilinea mediisalina</name>
    <dbReference type="NCBI Taxonomy" id="2024553"/>
    <lineage>
        <taxon>Bacteria</taxon>
        <taxon>Bacillati</taxon>
        <taxon>Chloroflexota</taxon>
        <taxon>Chloroflexia</taxon>
        <taxon>Chloroflexales</taxon>
        <taxon>Chloroflexineae</taxon>
        <taxon>Oscillochloridaceae</taxon>
        <taxon>Candidatus Viridilinea</taxon>
    </lineage>
</organism>
<keyword evidence="2" id="KW-0472">Membrane</keyword>
<feature type="region of interest" description="Disordered" evidence="1">
    <location>
        <begin position="45"/>
        <end position="77"/>
    </location>
</feature>
<evidence type="ECO:0000313" key="3">
    <source>
        <dbReference type="EMBL" id="PDW02759.1"/>
    </source>
</evidence>
<evidence type="ECO:0000256" key="2">
    <source>
        <dbReference type="SAM" id="Phobius"/>
    </source>
</evidence>
<dbReference type="Proteomes" id="UP000220527">
    <property type="component" value="Unassembled WGS sequence"/>
</dbReference>